<name>G4ZBU2_PHYSP</name>
<dbReference type="InParanoid" id="G4ZBU2"/>
<gene>
    <name evidence="2" type="ORF">PHYSODRAFT_462545</name>
</gene>
<keyword evidence="3" id="KW-1185">Reference proteome</keyword>
<dbReference type="GeneID" id="20653296"/>
<evidence type="ECO:0000259" key="1">
    <source>
        <dbReference type="Pfam" id="PF03184"/>
    </source>
</evidence>
<dbReference type="Proteomes" id="UP000002640">
    <property type="component" value="Unassembled WGS sequence"/>
</dbReference>
<protein>
    <recommendedName>
        <fullName evidence="1">DDE-1 domain-containing protein</fullName>
    </recommendedName>
</protein>
<sequence length="58" mass="6816">MYQQWLVHLEEEMAVKRRHILLLVDNTSSHDATGLCLKLVRVEKLPPNTTEKMQPMDQ</sequence>
<evidence type="ECO:0000313" key="3">
    <source>
        <dbReference type="Proteomes" id="UP000002640"/>
    </source>
</evidence>
<reference evidence="2 3" key="1">
    <citation type="journal article" date="2006" name="Science">
        <title>Phytophthora genome sequences uncover evolutionary origins and mechanisms of pathogenesis.</title>
        <authorList>
            <person name="Tyler B.M."/>
            <person name="Tripathy S."/>
            <person name="Zhang X."/>
            <person name="Dehal P."/>
            <person name="Jiang R.H."/>
            <person name="Aerts A."/>
            <person name="Arredondo F.D."/>
            <person name="Baxter L."/>
            <person name="Bensasson D."/>
            <person name="Beynon J.L."/>
            <person name="Chapman J."/>
            <person name="Damasceno C.M."/>
            <person name="Dorrance A.E."/>
            <person name="Dou D."/>
            <person name="Dickerman A.W."/>
            <person name="Dubchak I.L."/>
            <person name="Garbelotto M."/>
            <person name="Gijzen M."/>
            <person name="Gordon S.G."/>
            <person name="Govers F."/>
            <person name="Grunwald N.J."/>
            <person name="Huang W."/>
            <person name="Ivors K.L."/>
            <person name="Jones R.W."/>
            <person name="Kamoun S."/>
            <person name="Krampis K."/>
            <person name="Lamour K.H."/>
            <person name="Lee M.K."/>
            <person name="McDonald W.H."/>
            <person name="Medina M."/>
            <person name="Meijer H.J."/>
            <person name="Nordberg E.K."/>
            <person name="Maclean D.J."/>
            <person name="Ospina-Giraldo M.D."/>
            <person name="Morris P.F."/>
            <person name="Phuntumart V."/>
            <person name="Putnam N.H."/>
            <person name="Rash S."/>
            <person name="Rose J.K."/>
            <person name="Sakihama Y."/>
            <person name="Salamov A.A."/>
            <person name="Savidor A."/>
            <person name="Scheuring C.F."/>
            <person name="Smith B.M."/>
            <person name="Sobral B.W."/>
            <person name="Terry A."/>
            <person name="Torto-Alalibo T.A."/>
            <person name="Win J."/>
            <person name="Xu Z."/>
            <person name="Zhang H."/>
            <person name="Grigoriev I.V."/>
            <person name="Rokhsar D.S."/>
            <person name="Boore J.L."/>
        </authorList>
    </citation>
    <scope>NUCLEOTIDE SEQUENCE [LARGE SCALE GENOMIC DNA]</scope>
    <source>
        <strain evidence="2 3">P6497</strain>
    </source>
</reference>
<feature type="domain" description="DDE-1" evidence="1">
    <location>
        <begin position="2"/>
        <end position="58"/>
    </location>
</feature>
<accession>G4ZBU2</accession>
<organism evidence="2 3">
    <name type="scientific">Phytophthora sojae (strain P6497)</name>
    <name type="common">Soybean stem and root rot agent</name>
    <name type="synonym">Phytophthora megasperma f. sp. glycines</name>
    <dbReference type="NCBI Taxonomy" id="1094619"/>
    <lineage>
        <taxon>Eukaryota</taxon>
        <taxon>Sar</taxon>
        <taxon>Stramenopiles</taxon>
        <taxon>Oomycota</taxon>
        <taxon>Peronosporomycetes</taxon>
        <taxon>Peronosporales</taxon>
        <taxon>Peronosporaceae</taxon>
        <taxon>Phytophthora</taxon>
    </lineage>
</organism>
<evidence type="ECO:0000313" key="2">
    <source>
        <dbReference type="EMBL" id="EGZ21296.1"/>
    </source>
</evidence>
<feature type="non-terminal residue" evidence="2">
    <location>
        <position position="58"/>
    </location>
</feature>
<dbReference type="GO" id="GO:0003676">
    <property type="term" value="F:nucleic acid binding"/>
    <property type="evidence" value="ECO:0007669"/>
    <property type="project" value="InterPro"/>
</dbReference>
<dbReference type="KEGG" id="psoj:PHYSODRAFT_462545"/>
<dbReference type="RefSeq" id="XP_009524013.1">
    <property type="nucleotide sequence ID" value="XM_009525718.1"/>
</dbReference>
<dbReference type="InterPro" id="IPR004875">
    <property type="entry name" value="DDE_SF_endonuclease_dom"/>
</dbReference>
<dbReference type="AlphaFoldDB" id="G4ZBU2"/>
<dbReference type="Pfam" id="PF03184">
    <property type="entry name" value="DDE_1"/>
    <property type="match status" value="1"/>
</dbReference>
<proteinExistence type="predicted"/>
<dbReference type="EMBL" id="JH159153">
    <property type="protein sequence ID" value="EGZ21296.1"/>
    <property type="molecule type" value="Genomic_DNA"/>
</dbReference>